<dbReference type="AlphaFoldDB" id="A0A8T2ZBL2"/>
<proteinExistence type="predicted"/>
<accession>A0A8T2ZBL2</accession>
<sequence>ISNEDGAVVADGEGDRWRRDRGRWRRMMEWQKEAERRVRGRFGLNDAHGCFYRDGRCRNGRGANYGEAAGWESWARKACVQLWFWEPTTRGGWRPTEDV</sequence>
<organism evidence="1 2">
    <name type="scientific">Populus deltoides</name>
    <name type="common">Eastern poplar</name>
    <name type="synonym">Eastern cottonwood</name>
    <dbReference type="NCBI Taxonomy" id="3696"/>
    <lineage>
        <taxon>Eukaryota</taxon>
        <taxon>Viridiplantae</taxon>
        <taxon>Streptophyta</taxon>
        <taxon>Embryophyta</taxon>
        <taxon>Tracheophyta</taxon>
        <taxon>Spermatophyta</taxon>
        <taxon>Magnoliopsida</taxon>
        <taxon>eudicotyledons</taxon>
        <taxon>Gunneridae</taxon>
        <taxon>Pentapetalae</taxon>
        <taxon>rosids</taxon>
        <taxon>fabids</taxon>
        <taxon>Malpighiales</taxon>
        <taxon>Salicaceae</taxon>
        <taxon>Saliceae</taxon>
        <taxon>Populus</taxon>
    </lineage>
</organism>
<feature type="non-terminal residue" evidence="1">
    <location>
        <position position="1"/>
    </location>
</feature>
<reference evidence="1" key="1">
    <citation type="journal article" date="2021" name="J. Hered.">
        <title>Genome Assembly of Salicaceae Populus deltoides (Eastern Cottonwood) I-69 Based on Nanopore Sequencing and Hi-C Technologies.</title>
        <authorList>
            <person name="Bai S."/>
            <person name="Wu H."/>
            <person name="Zhang J."/>
            <person name="Pan Z."/>
            <person name="Zhao W."/>
            <person name="Li Z."/>
            <person name="Tong C."/>
        </authorList>
    </citation>
    <scope>NUCLEOTIDE SEQUENCE</scope>
    <source>
        <tissue evidence="1">Leaf</tissue>
    </source>
</reference>
<name>A0A8T2ZBL2_POPDE</name>
<keyword evidence="2" id="KW-1185">Reference proteome</keyword>
<dbReference type="Proteomes" id="UP000807159">
    <property type="component" value="Chromosome 3"/>
</dbReference>
<gene>
    <name evidence="1" type="ORF">H0E87_007558</name>
</gene>
<evidence type="ECO:0000313" key="1">
    <source>
        <dbReference type="EMBL" id="KAH8514758.1"/>
    </source>
</evidence>
<evidence type="ECO:0000313" key="2">
    <source>
        <dbReference type="Proteomes" id="UP000807159"/>
    </source>
</evidence>
<protein>
    <submittedName>
        <fullName evidence="1">Uncharacterized protein</fullName>
    </submittedName>
</protein>
<dbReference type="EMBL" id="JACEGQ020000003">
    <property type="protein sequence ID" value="KAH8514758.1"/>
    <property type="molecule type" value="Genomic_DNA"/>
</dbReference>
<comment type="caution">
    <text evidence="1">The sequence shown here is derived from an EMBL/GenBank/DDBJ whole genome shotgun (WGS) entry which is preliminary data.</text>
</comment>